<dbReference type="AlphaFoldDB" id="D8REW7"/>
<sequence>MARIRIEVGHPSVGGSHPAQDIDQAQSRAHHKQPESCEPGIAAHGAQCVGEERLARCLLLDESIVLGESHAVDWSLLVFIAELDRVEHPVAIEVVVAGGRGMEWIGAIADVSTAAEAARDLASDSAARRWRELSNRREIVRELDLGVLRGRKPAKINVHGDEILHRVAQGYPAPLRSDWGLRIQGY</sequence>
<evidence type="ECO:0000313" key="2">
    <source>
        <dbReference type="EMBL" id="EFJ29512.1"/>
    </source>
</evidence>
<dbReference type="InParanoid" id="D8REW7"/>
<reference evidence="2 3" key="1">
    <citation type="journal article" date="2011" name="Science">
        <title>The Selaginella genome identifies genetic changes associated with the evolution of vascular plants.</title>
        <authorList>
            <person name="Banks J.A."/>
            <person name="Nishiyama T."/>
            <person name="Hasebe M."/>
            <person name="Bowman J.L."/>
            <person name="Gribskov M."/>
            <person name="dePamphilis C."/>
            <person name="Albert V.A."/>
            <person name="Aono N."/>
            <person name="Aoyama T."/>
            <person name="Ambrose B.A."/>
            <person name="Ashton N.W."/>
            <person name="Axtell M.J."/>
            <person name="Barker E."/>
            <person name="Barker M.S."/>
            <person name="Bennetzen J.L."/>
            <person name="Bonawitz N.D."/>
            <person name="Chapple C."/>
            <person name="Cheng C."/>
            <person name="Correa L.G."/>
            <person name="Dacre M."/>
            <person name="DeBarry J."/>
            <person name="Dreyer I."/>
            <person name="Elias M."/>
            <person name="Engstrom E.M."/>
            <person name="Estelle M."/>
            <person name="Feng L."/>
            <person name="Finet C."/>
            <person name="Floyd S.K."/>
            <person name="Frommer W.B."/>
            <person name="Fujita T."/>
            <person name="Gramzow L."/>
            <person name="Gutensohn M."/>
            <person name="Harholt J."/>
            <person name="Hattori M."/>
            <person name="Heyl A."/>
            <person name="Hirai T."/>
            <person name="Hiwatashi Y."/>
            <person name="Ishikawa M."/>
            <person name="Iwata M."/>
            <person name="Karol K.G."/>
            <person name="Koehler B."/>
            <person name="Kolukisaoglu U."/>
            <person name="Kubo M."/>
            <person name="Kurata T."/>
            <person name="Lalonde S."/>
            <person name="Li K."/>
            <person name="Li Y."/>
            <person name="Litt A."/>
            <person name="Lyons E."/>
            <person name="Manning G."/>
            <person name="Maruyama T."/>
            <person name="Michael T.P."/>
            <person name="Mikami K."/>
            <person name="Miyazaki S."/>
            <person name="Morinaga S."/>
            <person name="Murata T."/>
            <person name="Mueller-Roeber B."/>
            <person name="Nelson D.R."/>
            <person name="Obara M."/>
            <person name="Oguri Y."/>
            <person name="Olmstead R.G."/>
            <person name="Onodera N."/>
            <person name="Petersen B.L."/>
            <person name="Pils B."/>
            <person name="Prigge M."/>
            <person name="Rensing S.A."/>
            <person name="Riano-Pachon D.M."/>
            <person name="Roberts A.W."/>
            <person name="Sato Y."/>
            <person name="Scheller H.V."/>
            <person name="Schulz B."/>
            <person name="Schulz C."/>
            <person name="Shakirov E.V."/>
            <person name="Shibagaki N."/>
            <person name="Shinohara N."/>
            <person name="Shippen D.E."/>
            <person name="Soerensen I."/>
            <person name="Sotooka R."/>
            <person name="Sugimoto N."/>
            <person name="Sugita M."/>
            <person name="Sumikawa N."/>
            <person name="Tanurdzic M."/>
            <person name="Theissen G."/>
            <person name="Ulvskov P."/>
            <person name="Wakazuki S."/>
            <person name="Weng J.K."/>
            <person name="Willats W.W."/>
            <person name="Wipf D."/>
            <person name="Wolf P.G."/>
            <person name="Yang L."/>
            <person name="Zimmer A.D."/>
            <person name="Zhu Q."/>
            <person name="Mitros T."/>
            <person name="Hellsten U."/>
            <person name="Loque D."/>
            <person name="Otillar R."/>
            <person name="Salamov A."/>
            <person name="Schmutz J."/>
            <person name="Shapiro H."/>
            <person name="Lindquist E."/>
            <person name="Lucas S."/>
            <person name="Rokhsar D."/>
            <person name="Grigoriev I.V."/>
        </authorList>
    </citation>
    <scope>NUCLEOTIDE SEQUENCE [LARGE SCALE GENOMIC DNA]</scope>
</reference>
<feature type="region of interest" description="Disordered" evidence="1">
    <location>
        <begin position="8"/>
        <end position="37"/>
    </location>
</feature>
<dbReference type="KEGG" id="smo:SELMODRAFT_410486"/>
<keyword evidence="3" id="KW-1185">Reference proteome</keyword>
<dbReference type="Gramene" id="EFJ29512">
    <property type="protein sequence ID" value="EFJ29512"/>
    <property type="gene ID" value="SELMODRAFT_410486"/>
</dbReference>
<dbReference type="EMBL" id="GL377577">
    <property type="protein sequence ID" value="EFJ29512.1"/>
    <property type="molecule type" value="Genomic_DNA"/>
</dbReference>
<protein>
    <submittedName>
        <fullName evidence="2">Uncharacterized protein</fullName>
    </submittedName>
</protein>
<dbReference type="Proteomes" id="UP000001514">
    <property type="component" value="Unassembled WGS sequence"/>
</dbReference>
<accession>D8REW7</accession>
<organism evidence="3">
    <name type="scientific">Selaginella moellendorffii</name>
    <name type="common">Spikemoss</name>
    <dbReference type="NCBI Taxonomy" id="88036"/>
    <lineage>
        <taxon>Eukaryota</taxon>
        <taxon>Viridiplantae</taxon>
        <taxon>Streptophyta</taxon>
        <taxon>Embryophyta</taxon>
        <taxon>Tracheophyta</taxon>
        <taxon>Lycopodiopsida</taxon>
        <taxon>Selaginellales</taxon>
        <taxon>Selaginellaceae</taxon>
        <taxon>Selaginella</taxon>
    </lineage>
</organism>
<proteinExistence type="predicted"/>
<name>D8REW7_SELML</name>
<gene>
    <name evidence="2" type="ORF">SELMODRAFT_410486</name>
</gene>
<evidence type="ECO:0000256" key="1">
    <source>
        <dbReference type="SAM" id="MobiDB-lite"/>
    </source>
</evidence>
<dbReference type="HOGENOM" id="CLU_1456822_0_0_1"/>
<evidence type="ECO:0000313" key="3">
    <source>
        <dbReference type="Proteomes" id="UP000001514"/>
    </source>
</evidence>